<dbReference type="InterPro" id="IPR000014">
    <property type="entry name" value="PAS"/>
</dbReference>
<keyword evidence="8" id="KW-0067">ATP-binding</keyword>
<protein>
    <recommendedName>
        <fullName evidence="3">Blue-light-activated histidine kinase</fullName>
        <ecNumber evidence="2">2.7.13.3</ecNumber>
    </recommendedName>
</protein>
<dbReference type="EMBL" id="LC066373">
    <property type="protein sequence ID" value="BAT26654.1"/>
    <property type="molecule type" value="Genomic_DNA"/>
</dbReference>
<dbReference type="Pfam" id="PF08447">
    <property type="entry name" value="PAS_3"/>
    <property type="match status" value="1"/>
</dbReference>
<dbReference type="SMART" id="SM00091">
    <property type="entry name" value="PAS"/>
    <property type="match status" value="1"/>
</dbReference>
<evidence type="ECO:0000256" key="7">
    <source>
        <dbReference type="ARBA" id="ARBA00022777"/>
    </source>
</evidence>
<evidence type="ECO:0000313" key="10">
    <source>
        <dbReference type="EMBL" id="BAT26654.1"/>
    </source>
</evidence>
<dbReference type="InterPro" id="IPR011102">
    <property type="entry name" value="Sig_transdc_His_kinase_HWE"/>
</dbReference>
<keyword evidence="6" id="KW-0547">Nucleotide-binding</keyword>
<reference evidence="10" key="1">
    <citation type="journal article" date="2015" name="Proc. Natl. Acad. Sci. U.S.A.">
        <title>Bacterial clade with the ribosomal RNA operon on a small plasmid rather than the chromosome.</title>
        <authorList>
            <person name="Anda M."/>
            <person name="Ohtsubo Y."/>
            <person name="Okubo T."/>
            <person name="Sugawara M."/>
            <person name="Nagata Y."/>
            <person name="Tsuda M."/>
            <person name="Minamisawa K."/>
            <person name="Mitsui H."/>
        </authorList>
    </citation>
    <scope>NUCLEOTIDE SEQUENCE</scope>
    <source>
        <strain evidence="10">DSM 14790</strain>
    </source>
</reference>
<evidence type="ECO:0000256" key="4">
    <source>
        <dbReference type="ARBA" id="ARBA00022553"/>
    </source>
</evidence>
<dbReference type="AlphaFoldDB" id="A0A0P0YYI8"/>
<evidence type="ECO:0000256" key="3">
    <source>
        <dbReference type="ARBA" id="ARBA00021740"/>
    </source>
</evidence>
<dbReference type="CDD" id="cd00130">
    <property type="entry name" value="PAS"/>
    <property type="match status" value="1"/>
</dbReference>
<dbReference type="InterPro" id="IPR036890">
    <property type="entry name" value="HATPase_C_sf"/>
</dbReference>
<dbReference type="PANTHER" id="PTHR41523">
    <property type="entry name" value="TWO-COMPONENT SYSTEM SENSOR PROTEIN"/>
    <property type="match status" value="1"/>
</dbReference>
<accession>A0A0P0YYI8</accession>
<keyword evidence="5" id="KW-0808">Transferase</keyword>
<comment type="catalytic activity">
    <reaction evidence="1">
        <text>ATP + protein L-histidine = ADP + protein N-phospho-L-histidine.</text>
        <dbReference type="EC" id="2.7.13.3"/>
    </reaction>
</comment>
<dbReference type="RefSeq" id="WP_024351576.1">
    <property type="nucleotide sequence ID" value="NZ_BBWN01000030.1"/>
</dbReference>
<dbReference type="Pfam" id="PF07536">
    <property type="entry name" value="HWE_HK"/>
    <property type="match status" value="1"/>
</dbReference>
<dbReference type="InterPro" id="IPR013655">
    <property type="entry name" value="PAS_fold_3"/>
</dbReference>
<evidence type="ECO:0000259" key="9">
    <source>
        <dbReference type="PROSITE" id="PS50112"/>
    </source>
</evidence>
<evidence type="ECO:0000256" key="2">
    <source>
        <dbReference type="ARBA" id="ARBA00012438"/>
    </source>
</evidence>
<organism evidence="10">
    <name type="scientific">Aurantimonas coralicida</name>
    <dbReference type="NCBI Taxonomy" id="182270"/>
    <lineage>
        <taxon>Bacteria</taxon>
        <taxon>Pseudomonadati</taxon>
        <taxon>Pseudomonadota</taxon>
        <taxon>Alphaproteobacteria</taxon>
        <taxon>Hyphomicrobiales</taxon>
        <taxon>Aurantimonadaceae</taxon>
        <taxon>Aurantimonas</taxon>
    </lineage>
</organism>
<evidence type="ECO:0000256" key="6">
    <source>
        <dbReference type="ARBA" id="ARBA00022741"/>
    </source>
</evidence>
<dbReference type="Gene3D" id="3.30.565.10">
    <property type="entry name" value="Histidine kinase-like ATPase, C-terminal domain"/>
    <property type="match status" value="1"/>
</dbReference>
<dbReference type="InterPro" id="IPR035965">
    <property type="entry name" value="PAS-like_dom_sf"/>
</dbReference>
<dbReference type="PANTHER" id="PTHR41523:SF7">
    <property type="entry name" value="HISTIDINE KINASE"/>
    <property type="match status" value="1"/>
</dbReference>
<proteinExistence type="predicted"/>
<keyword evidence="7" id="KW-0418">Kinase</keyword>
<dbReference type="PROSITE" id="PS50112">
    <property type="entry name" value="PAS"/>
    <property type="match status" value="1"/>
</dbReference>
<feature type="domain" description="PAS" evidence="9">
    <location>
        <begin position="15"/>
        <end position="72"/>
    </location>
</feature>
<dbReference type="NCBIfam" id="TIGR00229">
    <property type="entry name" value="sensory_box"/>
    <property type="match status" value="1"/>
</dbReference>
<dbReference type="GO" id="GO:0005524">
    <property type="term" value="F:ATP binding"/>
    <property type="evidence" value="ECO:0007669"/>
    <property type="project" value="UniProtKB-KW"/>
</dbReference>
<dbReference type="SMART" id="SM00911">
    <property type="entry name" value="HWE_HK"/>
    <property type="match status" value="1"/>
</dbReference>
<sequence>MAGPDRSQSRSRQAREAWLSTIIEAVPALLWAFAADGRWSWASPQWVSYTGLDPAEDRRRGWLEAVHPEDRETALAASVPADEPGRAAHIRMLEARTGSYRWFKIMGSALPVPDPDNTDAPAWLVTATDVDDLQNLRNEQRRLLAELQHRVRNNLANIRSIVRRTGETSASVTDFAGHLEGRLDALGRIQTYVARSPAGDVALVEIVAEEILAGALREGENVHIDGPSIRLPARIAEPLALAIHELTQNAIKYGPLMTPDGSVRVTWRLDDRDGTRWLDFEWAETGLRDPLPETIRDGFGFELLKRTLGYQIDAHTTIRLDRHKMECEISIPLGKA</sequence>
<evidence type="ECO:0000256" key="8">
    <source>
        <dbReference type="ARBA" id="ARBA00022840"/>
    </source>
</evidence>
<dbReference type="GO" id="GO:0004673">
    <property type="term" value="F:protein histidine kinase activity"/>
    <property type="evidence" value="ECO:0007669"/>
    <property type="project" value="UniProtKB-EC"/>
</dbReference>
<dbReference type="EC" id="2.7.13.3" evidence="2"/>
<evidence type="ECO:0000256" key="1">
    <source>
        <dbReference type="ARBA" id="ARBA00000085"/>
    </source>
</evidence>
<name>A0A0P0YYI8_9HYPH</name>
<dbReference type="SUPFAM" id="SSF55785">
    <property type="entry name" value="PYP-like sensor domain (PAS domain)"/>
    <property type="match status" value="1"/>
</dbReference>
<dbReference type="Gene3D" id="3.30.450.20">
    <property type="entry name" value="PAS domain"/>
    <property type="match status" value="1"/>
</dbReference>
<keyword evidence="4" id="KW-0597">Phosphoprotein</keyword>
<evidence type="ECO:0000256" key="5">
    <source>
        <dbReference type="ARBA" id="ARBA00022679"/>
    </source>
</evidence>